<feature type="region of interest" description="Disordered" evidence="1">
    <location>
        <begin position="72"/>
        <end position="120"/>
    </location>
</feature>
<organism evidence="3 4">
    <name type="scientific">Streptomyces mooreae</name>
    <dbReference type="NCBI Taxonomy" id="3075523"/>
    <lineage>
        <taxon>Bacteria</taxon>
        <taxon>Bacillati</taxon>
        <taxon>Actinomycetota</taxon>
        <taxon>Actinomycetes</taxon>
        <taxon>Kitasatosporales</taxon>
        <taxon>Streptomycetaceae</taxon>
        <taxon>Streptomyces</taxon>
    </lineage>
</organism>
<evidence type="ECO:0000313" key="3">
    <source>
        <dbReference type="EMBL" id="MDT0461045.1"/>
    </source>
</evidence>
<feature type="compositionally biased region" description="Low complexity" evidence="1">
    <location>
        <begin position="72"/>
        <end position="81"/>
    </location>
</feature>
<evidence type="ECO:0000256" key="2">
    <source>
        <dbReference type="SAM" id="Phobius"/>
    </source>
</evidence>
<dbReference type="Proteomes" id="UP001180551">
    <property type="component" value="Unassembled WGS sequence"/>
</dbReference>
<dbReference type="EMBL" id="JAVRFE010000087">
    <property type="protein sequence ID" value="MDT0461045.1"/>
    <property type="molecule type" value="Genomic_DNA"/>
</dbReference>
<dbReference type="RefSeq" id="WP_311627959.1">
    <property type="nucleotide sequence ID" value="NZ_JAVRFE010000087.1"/>
</dbReference>
<keyword evidence="2" id="KW-0812">Transmembrane</keyword>
<proteinExistence type="predicted"/>
<evidence type="ECO:0000256" key="1">
    <source>
        <dbReference type="SAM" id="MobiDB-lite"/>
    </source>
</evidence>
<feature type="transmembrane region" description="Helical" evidence="2">
    <location>
        <begin position="9"/>
        <end position="27"/>
    </location>
</feature>
<reference evidence="3" key="1">
    <citation type="submission" date="2024-05" db="EMBL/GenBank/DDBJ databases">
        <title>30 novel species of actinomycetes from the DSMZ collection.</title>
        <authorList>
            <person name="Nouioui I."/>
        </authorList>
    </citation>
    <scope>NUCLEOTIDE SEQUENCE</scope>
    <source>
        <strain evidence="3">DSM 41527</strain>
    </source>
</reference>
<protein>
    <submittedName>
        <fullName evidence="3">Uncharacterized protein</fullName>
    </submittedName>
</protein>
<keyword evidence="2" id="KW-1133">Transmembrane helix</keyword>
<evidence type="ECO:0000313" key="4">
    <source>
        <dbReference type="Proteomes" id="UP001180551"/>
    </source>
</evidence>
<accession>A0ABU2TJD8</accession>
<name>A0ABU2TJD8_9ACTN</name>
<keyword evidence="4" id="KW-1185">Reference proteome</keyword>
<sequence length="120" mass="12271">MPRPTPAQLAYGSATVFLSTLAMLLLSQTQTGIGVAVIAIAGLGLGLLVAMTVPMPGVPRVVRRHLVRDEAPAAPAPVQSVPTPPEHLTSVAASSSRAPWGRFAEPAAAATDGRGGERSR</sequence>
<feature type="transmembrane region" description="Helical" evidence="2">
    <location>
        <begin position="33"/>
        <end position="54"/>
    </location>
</feature>
<keyword evidence="2" id="KW-0472">Membrane</keyword>
<comment type="caution">
    <text evidence="3">The sequence shown here is derived from an EMBL/GenBank/DDBJ whole genome shotgun (WGS) entry which is preliminary data.</text>
</comment>
<gene>
    <name evidence="3" type="ORF">RM550_35980</name>
</gene>